<keyword evidence="8" id="KW-1185">Reference proteome</keyword>
<accession>S7S4I8</accession>
<dbReference type="GO" id="GO:0008270">
    <property type="term" value="F:zinc ion binding"/>
    <property type="evidence" value="ECO:0007669"/>
    <property type="project" value="InterPro"/>
</dbReference>
<sequence>MSFIGTIKRRFSPGQSNQQHPAAATQQAAPTNVEFKGYAVTDASNWSSFNVIDFQPKTWEDTDIELAITHCGVCGSDVHTITSGWGSFPTPLVVGHEIIGKVTRVGSKVKGFKVGDRAGVGAQIGACYSCRACKTDNEQYCPKKINTYAGEYPDGVKTQGGYSMAIRAHEQFVFPIPEKLESRYAASMLCAGLTVYSPLKRHGAGPGKKVGILGIGGLGHYAVLFAKAMGSEVYAFTHSESKVEDIKKMGADHVIVTDEASGKLSRLMFEVMKSYGGSSTHSAPYTTHLYWLDAVATGKARMNDPCH</sequence>
<dbReference type="OrthoDB" id="1879366at2759"/>
<dbReference type="STRING" id="670483.S7S4I8"/>
<dbReference type="InterPro" id="IPR002328">
    <property type="entry name" value="ADH_Zn_CS"/>
</dbReference>
<reference evidence="7 8" key="1">
    <citation type="journal article" date="2012" name="Science">
        <title>The Paleozoic origin of enzymatic lignin decomposition reconstructed from 31 fungal genomes.</title>
        <authorList>
            <person name="Floudas D."/>
            <person name="Binder M."/>
            <person name="Riley R."/>
            <person name="Barry K."/>
            <person name="Blanchette R.A."/>
            <person name="Henrissat B."/>
            <person name="Martinez A.T."/>
            <person name="Otillar R."/>
            <person name="Spatafora J.W."/>
            <person name="Yadav J.S."/>
            <person name="Aerts A."/>
            <person name="Benoit I."/>
            <person name="Boyd A."/>
            <person name="Carlson A."/>
            <person name="Copeland A."/>
            <person name="Coutinho P.M."/>
            <person name="de Vries R.P."/>
            <person name="Ferreira P."/>
            <person name="Findley K."/>
            <person name="Foster B."/>
            <person name="Gaskell J."/>
            <person name="Glotzer D."/>
            <person name="Gorecki P."/>
            <person name="Heitman J."/>
            <person name="Hesse C."/>
            <person name="Hori C."/>
            <person name="Igarashi K."/>
            <person name="Jurgens J.A."/>
            <person name="Kallen N."/>
            <person name="Kersten P."/>
            <person name="Kohler A."/>
            <person name="Kuees U."/>
            <person name="Kumar T.K.A."/>
            <person name="Kuo A."/>
            <person name="LaButti K."/>
            <person name="Larrondo L.F."/>
            <person name="Lindquist E."/>
            <person name="Ling A."/>
            <person name="Lombard V."/>
            <person name="Lucas S."/>
            <person name="Lundell T."/>
            <person name="Martin R."/>
            <person name="McLaughlin D.J."/>
            <person name="Morgenstern I."/>
            <person name="Morin E."/>
            <person name="Murat C."/>
            <person name="Nagy L.G."/>
            <person name="Nolan M."/>
            <person name="Ohm R.A."/>
            <person name="Patyshakuliyeva A."/>
            <person name="Rokas A."/>
            <person name="Ruiz-Duenas F.J."/>
            <person name="Sabat G."/>
            <person name="Salamov A."/>
            <person name="Samejima M."/>
            <person name="Schmutz J."/>
            <person name="Slot J.C."/>
            <person name="St John F."/>
            <person name="Stenlid J."/>
            <person name="Sun H."/>
            <person name="Sun S."/>
            <person name="Syed K."/>
            <person name="Tsang A."/>
            <person name="Wiebenga A."/>
            <person name="Young D."/>
            <person name="Pisabarro A."/>
            <person name="Eastwood D.C."/>
            <person name="Martin F."/>
            <person name="Cullen D."/>
            <person name="Grigoriev I.V."/>
            <person name="Hibbett D.S."/>
        </authorList>
    </citation>
    <scope>NUCLEOTIDE SEQUENCE [LARGE SCALE GENOMIC DNA]</scope>
    <source>
        <strain evidence="7 8">ATCC 11539</strain>
    </source>
</reference>
<evidence type="ECO:0000259" key="6">
    <source>
        <dbReference type="SMART" id="SM00829"/>
    </source>
</evidence>
<dbReference type="InterPro" id="IPR013149">
    <property type="entry name" value="ADH-like_C"/>
</dbReference>
<dbReference type="Pfam" id="PF00107">
    <property type="entry name" value="ADH_zinc_N"/>
    <property type="match status" value="1"/>
</dbReference>
<dbReference type="RefSeq" id="XP_007861151.1">
    <property type="nucleotide sequence ID" value="XM_007862960.1"/>
</dbReference>
<name>S7S4I8_GLOTA</name>
<dbReference type="EMBL" id="KB469296">
    <property type="protein sequence ID" value="EPQ60834.1"/>
    <property type="molecule type" value="Genomic_DNA"/>
</dbReference>
<dbReference type="SUPFAM" id="SSF51735">
    <property type="entry name" value="NAD(P)-binding Rossmann-fold domains"/>
    <property type="match status" value="1"/>
</dbReference>
<evidence type="ECO:0000256" key="3">
    <source>
        <dbReference type="ARBA" id="ARBA00022833"/>
    </source>
</evidence>
<dbReference type="InterPro" id="IPR029752">
    <property type="entry name" value="D-isomer_DH_CS1"/>
</dbReference>
<evidence type="ECO:0000256" key="2">
    <source>
        <dbReference type="ARBA" id="ARBA00022723"/>
    </source>
</evidence>
<evidence type="ECO:0000256" key="1">
    <source>
        <dbReference type="ARBA" id="ARBA00001947"/>
    </source>
</evidence>
<evidence type="ECO:0000256" key="4">
    <source>
        <dbReference type="ARBA" id="ARBA00023002"/>
    </source>
</evidence>
<dbReference type="SMART" id="SM00829">
    <property type="entry name" value="PKS_ER"/>
    <property type="match status" value="1"/>
</dbReference>
<dbReference type="PROSITE" id="PS00065">
    <property type="entry name" value="D_2_HYDROXYACID_DH_1"/>
    <property type="match status" value="1"/>
</dbReference>
<dbReference type="Pfam" id="PF08240">
    <property type="entry name" value="ADH_N"/>
    <property type="match status" value="1"/>
</dbReference>
<feature type="domain" description="Enoyl reductase (ER)" evidence="6">
    <location>
        <begin position="44"/>
        <end position="302"/>
    </location>
</feature>
<evidence type="ECO:0000256" key="5">
    <source>
        <dbReference type="RuleBase" id="RU361277"/>
    </source>
</evidence>
<comment type="cofactor">
    <cofactor evidence="1 5">
        <name>Zn(2+)</name>
        <dbReference type="ChEBI" id="CHEBI:29105"/>
    </cofactor>
</comment>
<dbReference type="InterPro" id="IPR013154">
    <property type="entry name" value="ADH-like_N"/>
</dbReference>
<dbReference type="OMA" id="AIMWARA"/>
<dbReference type="InterPro" id="IPR011032">
    <property type="entry name" value="GroES-like_sf"/>
</dbReference>
<dbReference type="InterPro" id="IPR020843">
    <property type="entry name" value="ER"/>
</dbReference>
<evidence type="ECO:0000313" key="7">
    <source>
        <dbReference type="EMBL" id="EPQ60834.1"/>
    </source>
</evidence>
<comment type="similarity">
    <text evidence="5">Belongs to the zinc-containing alcohol dehydrogenase family.</text>
</comment>
<dbReference type="PROSITE" id="PS00059">
    <property type="entry name" value="ADH_ZINC"/>
    <property type="match status" value="1"/>
</dbReference>
<dbReference type="Gene3D" id="3.90.180.10">
    <property type="entry name" value="Medium-chain alcohol dehydrogenases, catalytic domain"/>
    <property type="match status" value="1"/>
</dbReference>
<protein>
    <submittedName>
        <fullName evidence="7">GroES-like protein</fullName>
    </submittedName>
</protein>
<dbReference type="HOGENOM" id="CLU_026673_20_2_1"/>
<dbReference type="GO" id="GO:0016616">
    <property type="term" value="F:oxidoreductase activity, acting on the CH-OH group of donors, NAD or NADP as acceptor"/>
    <property type="evidence" value="ECO:0007669"/>
    <property type="project" value="InterPro"/>
</dbReference>
<dbReference type="CDD" id="cd05283">
    <property type="entry name" value="CAD1"/>
    <property type="match status" value="1"/>
</dbReference>
<keyword evidence="3 5" id="KW-0862">Zinc</keyword>
<dbReference type="eggNOG" id="KOG0023">
    <property type="taxonomic scope" value="Eukaryota"/>
</dbReference>
<dbReference type="Proteomes" id="UP000030669">
    <property type="component" value="Unassembled WGS sequence"/>
</dbReference>
<dbReference type="PANTHER" id="PTHR42683">
    <property type="entry name" value="ALDEHYDE REDUCTASE"/>
    <property type="match status" value="1"/>
</dbReference>
<dbReference type="InterPro" id="IPR047109">
    <property type="entry name" value="CAD-like"/>
</dbReference>
<proteinExistence type="inferred from homology"/>
<dbReference type="InterPro" id="IPR036291">
    <property type="entry name" value="NAD(P)-bd_dom_sf"/>
</dbReference>
<dbReference type="Gene3D" id="3.40.50.720">
    <property type="entry name" value="NAD(P)-binding Rossmann-like Domain"/>
    <property type="match status" value="1"/>
</dbReference>
<organism evidence="7 8">
    <name type="scientific">Gloeophyllum trabeum (strain ATCC 11539 / FP-39264 / Madison 617)</name>
    <name type="common">Brown rot fungus</name>
    <dbReference type="NCBI Taxonomy" id="670483"/>
    <lineage>
        <taxon>Eukaryota</taxon>
        <taxon>Fungi</taxon>
        <taxon>Dikarya</taxon>
        <taxon>Basidiomycota</taxon>
        <taxon>Agaricomycotina</taxon>
        <taxon>Agaricomycetes</taxon>
        <taxon>Gloeophyllales</taxon>
        <taxon>Gloeophyllaceae</taxon>
        <taxon>Gloeophyllum</taxon>
    </lineage>
</organism>
<dbReference type="AlphaFoldDB" id="S7S4I8"/>
<dbReference type="SUPFAM" id="SSF50129">
    <property type="entry name" value="GroES-like"/>
    <property type="match status" value="1"/>
</dbReference>
<gene>
    <name evidence="7" type="ORF">GLOTRDRAFT_135445</name>
</gene>
<dbReference type="KEGG" id="gtr:GLOTRDRAFT_135445"/>
<dbReference type="GeneID" id="19303322"/>
<keyword evidence="4" id="KW-0560">Oxidoreductase</keyword>
<keyword evidence="2 5" id="KW-0479">Metal-binding</keyword>
<evidence type="ECO:0000313" key="8">
    <source>
        <dbReference type="Proteomes" id="UP000030669"/>
    </source>
</evidence>